<keyword evidence="1" id="KW-0175">Coiled coil</keyword>
<evidence type="ECO:0000256" key="1">
    <source>
        <dbReference type="SAM" id="Coils"/>
    </source>
</evidence>
<keyword evidence="2" id="KW-0472">Membrane</keyword>
<keyword evidence="2" id="KW-0812">Transmembrane</keyword>
<dbReference type="Proteomes" id="UP000649617">
    <property type="component" value="Unassembled WGS sequence"/>
</dbReference>
<evidence type="ECO:0000256" key="2">
    <source>
        <dbReference type="SAM" id="Phobius"/>
    </source>
</evidence>
<accession>A0A812QDK3</accession>
<organism evidence="3 4">
    <name type="scientific">Symbiodinium pilosum</name>
    <name type="common">Dinoflagellate</name>
    <dbReference type="NCBI Taxonomy" id="2952"/>
    <lineage>
        <taxon>Eukaryota</taxon>
        <taxon>Sar</taxon>
        <taxon>Alveolata</taxon>
        <taxon>Dinophyceae</taxon>
        <taxon>Suessiales</taxon>
        <taxon>Symbiodiniaceae</taxon>
        <taxon>Symbiodinium</taxon>
    </lineage>
</organism>
<evidence type="ECO:0000313" key="3">
    <source>
        <dbReference type="EMBL" id="CAE7376369.1"/>
    </source>
</evidence>
<dbReference type="EMBL" id="CAJNIZ010015669">
    <property type="protein sequence ID" value="CAE7376369.1"/>
    <property type="molecule type" value="Genomic_DNA"/>
</dbReference>
<name>A0A812QDK3_SYMPI</name>
<feature type="coiled-coil region" evidence="1">
    <location>
        <begin position="268"/>
        <end position="295"/>
    </location>
</feature>
<dbReference type="PROSITE" id="PS51257">
    <property type="entry name" value="PROKAR_LIPOPROTEIN"/>
    <property type="match status" value="1"/>
</dbReference>
<sequence>MRKVIDDLTGNAAAFAMSCFTTSREEFERFLIGTKYYHTAARRRWNYLMPKPFFRYLSQANQLGKGSLFGVPTEVIAIAGKELYVDPAVHEQFKKFARKWLDIYAQSDEIINRLNSTRMATLQQRSSELKEQCIAGQEFVQDALCILDNPRTISGSGVSSSFMISNDPSRKCGISWIRWGCTGLGLQVERTRDRDFFRPEWPRTIGFCCVSVTVLSARHQLFILLLLFDILMIVYEAIAYRPWLMAVFIANEVCVVAILICFEQIDEIAQLQRQQQRYRERRERLAAKAQKARNDWTKVQRLFDLWNYRTQPFLRIMGKLHRTLEGLDRDACMPRMKDAEARRPSTIARDAQRLQWLQDTNERISDLDARLEGVDWASEDPLQHETRRRLGLLLQDAERSGDVLEWFRRRTTSDFAMCDG</sequence>
<evidence type="ECO:0000313" key="4">
    <source>
        <dbReference type="Proteomes" id="UP000649617"/>
    </source>
</evidence>
<dbReference type="OrthoDB" id="431003at2759"/>
<gene>
    <name evidence="3" type="primary">nek8</name>
    <name evidence="3" type="ORF">SPIL2461_LOCUS9148</name>
</gene>
<reference evidence="3" key="1">
    <citation type="submission" date="2021-02" db="EMBL/GenBank/DDBJ databases">
        <authorList>
            <person name="Dougan E. K."/>
            <person name="Rhodes N."/>
            <person name="Thang M."/>
            <person name="Chan C."/>
        </authorList>
    </citation>
    <scope>NUCLEOTIDE SEQUENCE</scope>
</reference>
<keyword evidence="4" id="KW-1185">Reference proteome</keyword>
<comment type="caution">
    <text evidence="3">The sequence shown here is derived from an EMBL/GenBank/DDBJ whole genome shotgun (WGS) entry which is preliminary data.</text>
</comment>
<proteinExistence type="predicted"/>
<protein>
    <submittedName>
        <fullName evidence="3">Nek8 protein</fullName>
    </submittedName>
</protein>
<dbReference type="AlphaFoldDB" id="A0A812QDK3"/>
<keyword evidence="2" id="KW-1133">Transmembrane helix</keyword>
<feature type="transmembrane region" description="Helical" evidence="2">
    <location>
        <begin position="221"/>
        <end position="238"/>
    </location>
</feature>